<feature type="transmembrane region" description="Helical" evidence="1">
    <location>
        <begin position="249"/>
        <end position="270"/>
    </location>
</feature>
<name>A0ABN3UDP9_9ACTN</name>
<reference evidence="2 3" key="1">
    <citation type="journal article" date="2019" name="Int. J. Syst. Evol. Microbiol.">
        <title>The Global Catalogue of Microorganisms (GCM) 10K type strain sequencing project: providing services to taxonomists for standard genome sequencing and annotation.</title>
        <authorList>
            <consortium name="The Broad Institute Genomics Platform"/>
            <consortium name="The Broad Institute Genome Sequencing Center for Infectious Disease"/>
            <person name="Wu L."/>
            <person name="Ma J."/>
        </authorList>
    </citation>
    <scope>NUCLEOTIDE SEQUENCE [LARGE SCALE GENOMIC DNA]</scope>
    <source>
        <strain evidence="2 3">JCM 8201</strain>
    </source>
</reference>
<dbReference type="SUPFAM" id="SSF52540">
    <property type="entry name" value="P-loop containing nucleoside triphosphate hydrolases"/>
    <property type="match status" value="1"/>
</dbReference>
<feature type="transmembrane region" description="Helical" evidence="1">
    <location>
        <begin position="72"/>
        <end position="98"/>
    </location>
</feature>
<feature type="transmembrane region" description="Helical" evidence="1">
    <location>
        <begin position="209"/>
        <end position="229"/>
    </location>
</feature>
<comment type="caution">
    <text evidence="2">The sequence shown here is derived from an EMBL/GenBank/DDBJ whole genome shotgun (WGS) entry which is preliminary data.</text>
</comment>
<keyword evidence="3" id="KW-1185">Reference proteome</keyword>
<dbReference type="EMBL" id="BAAATZ010000019">
    <property type="protein sequence ID" value="GAA2730757.1"/>
    <property type="molecule type" value="Genomic_DNA"/>
</dbReference>
<accession>A0ABN3UDP9</accession>
<feature type="transmembrane region" description="Helical" evidence="1">
    <location>
        <begin position="306"/>
        <end position="329"/>
    </location>
</feature>
<evidence type="ECO:0000256" key="1">
    <source>
        <dbReference type="SAM" id="Phobius"/>
    </source>
</evidence>
<keyword evidence="1" id="KW-0472">Membrane</keyword>
<evidence type="ECO:0000313" key="3">
    <source>
        <dbReference type="Proteomes" id="UP001501842"/>
    </source>
</evidence>
<dbReference type="InterPro" id="IPR027417">
    <property type="entry name" value="P-loop_NTPase"/>
</dbReference>
<dbReference type="Gene3D" id="3.40.50.300">
    <property type="entry name" value="P-loop containing nucleotide triphosphate hydrolases"/>
    <property type="match status" value="1"/>
</dbReference>
<feature type="transmembrane region" description="Helical" evidence="1">
    <location>
        <begin position="118"/>
        <end position="135"/>
    </location>
</feature>
<feature type="transmembrane region" description="Helical" evidence="1">
    <location>
        <begin position="7"/>
        <end position="26"/>
    </location>
</feature>
<proteinExistence type="predicted"/>
<gene>
    <name evidence="2" type="ORF">GCM10010439_44520</name>
</gene>
<feature type="transmembrane region" description="Helical" evidence="1">
    <location>
        <begin position="142"/>
        <end position="158"/>
    </location>
</feature>
<keyword evidence="1" id="KW-1133">Transmembrane helix</keyword>
<dbReference type="Proteomes" id="UP001501842">
    <property type="component" value="Unassembled WGS sequence"/>
</dbReference>
<feature type="transmembrane region" description="Helical" evidence="1">
    <location>
        <begin position="178"/>
        <end position="197"/>
    </location>
</feature>
<organism evidence="2 3">
    <name type="scientific">Actinocorallia aurantiaca</name>
    <dbReference type="NCBI Taxonomy" id="46204"/>
    <lineage>
        <taxon>Bacteria</taxon>
        <taxon>Bacillati</taxon>
        <taxon>Actinomycetota</taxon>
        <taxon>Actinomycetes</taxon>
        <taxon>Streptosporangiales</taxon>
        <taxon>Thermomonosporaceae</taxon>
        <taxon>Actinocorallia</taxon>
    </lineage>
</organism>
<protein>
    <submittedName>
        <fullName evidence="2">Uncharacterized protein</fullName>
    </submittedName>
</protein>
<feature type="transmembrane region" description="Helical" evidence="1">
    <location>
        <begin position="41"/>
        <end position="60"/>
    </location>
</feature>
<feature type="transmembrane region" description="Helical" evidence="1">
    <location>
        <begin position="282"/>
        <end position="300"/>
    </location>
</feature>
<evidence type="ECO:0000313" key="2">
    <source>
        <dbReference type="EMBL" id="GAA2730757.1"/>
    </source>
</evidence>
<sequence>MRHGERVHIVGSAAVAPLALGSLILLREGLGTLLGFPGDVVGYMVAMGMLIGVGVSPWVLRGEGHPVVRRVLCLLPGLSLLVMAALPIVPVFATLAMVVGLCIPTLLALTRGGGGRGMGYAGVAGAVGAVLIAAVWQDQPRLGLAVAGVFAVFSGAFSGPVPDSRRAFREVRWMLPDYAAVGWALGAVILPANRLWLFRFELFGVDRMYFLFAAVIAGCALAFLLGRLVDEVQLLLVMAAGGMLLVATAPWAAGIAVGAAVTFGASMAALSRLDRLAEGRGAALSATAALLGGLAAYGAAPLLGMFVGSGSAITLSAIPLALLIVWSVYLTPATEAAGPPLALWRLSDPERAVDRLDLRAEPGEKLAFYGRGSVVLLGLLSGEVKADGGRFLSRGVDLTRAGAARRAELKVCHRVPAVPGDDRRTVAERLADLAVTEPWRTRAVLEIFPALDARRAEPAADLDETGALLLGLAEALLIRPRILLADARGCDPELAPVFDGLARGGAVVVLAEPPVPLTVALGAHAHLLRRGRLADELPHSTEEELTASLDRGRP</sequence>
<keyword evidence="1" id="KW-0812">Transmembrane</keyword>
<dbReference type="RefSeq" id="WP_344452549.1">
    <property type="nucleotide sequence ID" value="NZ_BAAATZ010000019.1"/>
</dbReference>